<name>A0A066TXQ3_9PSEU</name>
<organism evidence="1 2">
    <name type="scientific">Amycolatopsis rifamycinica</name>
    <dbReference type="NCBI Taxonomy" id="287986"/>
    <lineage>
        <taxon>Bacteria</taxon>
        <taxon>Bacillati</taxon>
        <taxon>Actinomycetota</taxon>
        <taxon>Actinomycetes</taxon>
        <taxon>Pseudonocardiales</taxon>
        <taxon>Pseudonocardiaceae</taxon>
        <taxon>Amycolatopsis</taxon>
    </lineage>
</organism>
<dbReference type="Proteomes" id="UP000027345">
    <property type="component" value="Unassembled WGS sequence"/>
</dbReference>
<comment type="caution">
    <text evidence="1">The sequence shown here is derived from an EMBL/GenBank/DDBJ whole genome shotgun (WGS) entry which is preliminary data.</text>
</comment>
<accession>A0A066TXQ3</accession>
<dbReference type="EMBL" id="JMQI01000079">
    <property type="protein sequence ID" value="KDN16753.1"/>
    <property type="molecule type" value="Genomic_DNA"/>
</dbReference>
<keyword evidence="2" id="KW-1185">Reference proteome</keyword>
<gene>
    <name evidence="1" type="ORF">DV20_40275</name>
</gene>
<dbReference type="AlphaFoldDB" id="A0A066TXQ3"/>
<evidence type="ECO:0000313" key="2">
    <source>
        <dbReference type="Proteomes" id="UP000027345"/>
    </source>
</evidence>
<evidence type="ECO:0000313" key="1">
    <source>
        <dbReference type="EMBL" id="KDN16753.1"/>
    </source>
</evidence>
<dbReference type="STRING" id="287986.DV20_40275"/>
<sequence length="108" mass="12434">MAIPELALRQIERWCAQRVPEHLQDRVRVECRIRGRAVTIVERRAPQTGPDWSEQEIAQLRFDEFGIWSVWRAGRDGRWLSYPDAPVASTPPALLAEIDRNPGGVFWG</sequence>
<dbReference type="OrthoDB" id="4210561at2"/>
<proteinExistence type="predicted"/>
<dbReference type="Pfam" id="PF11225">
    <property type="entry name" value="DUF3024"/>
    <property type="match status" value="1"/>
</dbReference>
<dbReference type="InterPro" id="IPR021388">
    <property type="entry name" value="DUF3024"/>
</dbReference>
<dbReference type="RefSeq" id="WP_043788681.1">
    <property type="nucleotide sequence ID" value="NZ_JMQI01000079.1"/>
</dbReference>
<dbReference type="eggNOG" id="ENOG5033GQS">
    <property type="taxonomic scope" value="Bacteria"/>
</dbReference>
<reference evidence="1 2" key="1">
    <citation type="submission" date="2014-05" db="EMBL/GenBank/DDBJ databases">
        <title>Draft genome sequence of Amycolatopsis rifamycinica DSM 46095.</title>
        <authorList>
            <person name="Lal R."/>
            <person name="Saxena A."/>
            <person name="Kumari R."/>
            <person name="Mukherjee U."/>
            <person name="Singh P."/>
            <person name="Sangwan N."/>
            <person name="Mahato N.K."/>
        </authorList>
    </citation>
    <scope>NUCLEOTIDE SEQUENCE [LARGE SCALE GENOMIC DNA]</scope>
    <source>
        <strain evidence="1 2">DSM 46095</strain>
    </source>
</reference>
<protein>
    <recommendedName>
        <fullName evidence="3">DUF3024 domain-containing protein</fullName>
    </recommendedName>
</protein>
<evidence type="ECO:0008006" key="3">
    <source>
        <dbReference type="Google" id="ProtNLM"/>
    </source>
</evidence>